<evidence type="ECO:0000313" key="2">
    <source>
        <dbReference type="Proteomes" id="UP000003434"/>
    </source>
</evidence>
<sequence>MYDDQFKRVISIVLCIVLMVTLFPTSVKAQVSETSEIVYDSVTDTYTETVRIYSSDISNEAPVPDSKPELFKGSRPKKWIIYDVRVTNPEWTDYSKKLGVVKAINGSSVTASATATESAMYTSDVSIPVSLLNVALGYKVTRSYSISGSATGNIPKGYKLGAARGYPIYEVRSFKAKLVHSIIQGTVYKRGSGTTKKPIGIEIVFHYTK</sequence>
<name>E6LSF6_9FIRM</name>
<dbReference type="eggNOG" id="ENOG5033VY3">
    <property type="taxonomic scope" value="Bacteria"/>
</dbReference>
<accession>E6LSF6</accession>
<proteinExistence type="predicted"/>
<gene>
    <name evidence="1" type="ORF">HMPREF0381_2891</name>
</gene>
<dbReference type="Proteomes" id="UP000003434">
    <property type="component" value="Unassembled WGS sequence"/>
</dbReference>
<protein>
    <submittedName>
        <fullName evidence="1">Uncharacterized protein</fullName>
    </submittedName>
</protein>
<dbReference type="RefSeq" id="WP_008752650.1">
    <property type="nucleotide sequence ID" value="NZ_GL622296.1"/>
</dbReference>
<dbReference type="AlphaFoldDB" id="E6LSF6"/>
<dbReference type="EMBL" id="AEPW01000113">
    <property type="protein sequence ID" value="EFU75253.1"/>
    <property type="molecule type" value="Genomic_DNA"/>
</dbReference>
<comment type="caution">
    <text evidence="1">The sequence shown here is derived from an EMBL/GenBank/DDBJ whole genome shotgun (WGS) entry which is preliminary data.</text>
</comment>
<evidence type="ECO:0000313" key="1">
    <source>
        <dbReference type="EMBL" id="EFU75253.1"/>
    </source>
</evidence>
<reference evidence="1 2" key="1">
    <citation type="submission" date="2010-12" db="EMBL/GenBank/DDBJ databases">
        <authorList>
            <person name="Muzny D."/>
            <person name="Qin X."/>
            <person name="Deng J."/>
            <person name="Jiang H."/>
            <person name="Liu Y."/>
            <person name="Qu J."/>
            <person name="Song X.-Z."/>
            <person name="Zhang L."/>
            <person name="Thornton R."/>
            <person name="Coyle M."/>
            <person name="Francisco L."/>
            <person name="Jackson L."/>
            <person name="Javaid M."/>
            <person name="Korchina V."/>
            <person name="Kovar C."/>
            <person name="Mata R."/>
            <person name="Mathew T."/>
            <person name="Ngo R."/>
            <person name="Nguyen L."/>
            <person name="Nguyen N."/>
            <person name="Okwuonu G."/>
            <person name="Ongeri F."/>
            <person name="Pham C."/>
            <person name="Simmons D."/>
            <person name="Wilczek-Boney K."/>
            <person name="Hale W."/>
            <person name="Jakkamsetti A."/>
            <person name="Pham P."/>
            <person name="Ruth R."/>
            <person name="San Lucas F."/>
            <person name="Warren J."/>
            <person name="Zhang J."/>
            <person name="Zhao Z."/>
            <person name="Zhou C."/>
            <person name="Zhu D."/>
            <person name="Lee S."/>
            <person name="Bess C."/>
            <person name="Blankenburg K."/>
            <person name="Forbes L."/>
            <person name="Fu Q."/>
            <person name="Gubbala S."/>
            <person name="Hirani K."/>
            <person name="Jayaseelan J.C."/>
            <person name="Lara F."/>
            <person name="Munidasa M."/>
            <person name="Palculict T."/>
            <person name="Patil S."/>
            <person name="Pu L.-L."/>
            <person name="Saada N."/>
            <person name="Tang L."/>
            <person name="Weissenberger G."/>
            <person name="Zhu Y."/>
            <person name="Hemphill L."/>
            <person name="Shang Y."/>
            <person name="Youmans B."/>
            <person name="Ayvaz T."/>
            <person name="Ross M."/>
            <person name="Santibanez J."/>
            <person name="Aqrawi P."/>
            <person name="Gross S."/>
            <person name="Joshi V."/>
            <person name="Fowler G."/>
            <person name="Nazareth L."/>
            <person name="Reid J."/>
            <person name="Worley K."/>
            <person name="Petrosino J."/>
            <person name="Highlander S."/>
            <person name="Gibbs R."/>
        </authorList>
    </citation>
    <scope>NUCLEOTIDE SEQUENCE [LARGE SCALE GENOMIC DNA]</scope>
    <source>
        <strain evidence="1 2">DSM 3986</strain>
    </source>
</reference>
<dbReference type="HOGENOM" id="CLU_1314116_0_0_9"/>
<organism evidence="1 2">
    <name type="scientific">Lachnoanaerobaculum saburreum DSM 3986</name>
    <dbReference type="NCBI Taxonomy" id="887325"/>
    <lineage>
        <taxon>Bacteria</taxon>
        <taxon>Bacillati</taxon>
        <taxon>Bacillota</taxon>
        <taxon>Clostridia</taxon>
        <taxon>Lachnospirales</taxon>
        <taxon>Lachnospiraceae</taxon>
        <taxon>Lachnoanaerobaculum</taxon>
    </lineage>
</organism>